<name>A0A9N8E7Y1_9STRA</name>
<comment type="similarity">
    <text evidence="1">Belongs to the RUS1 family.</text>
</comment>
<dbReference type="Proteomes" id="UP001153069">
    <property type="component" value="Unassembled WGS sequence"/>
</dbReference>
<feature type="compositionally biased region" description="Polar residues" evidence="2">
    <location>
        <begin position="86"/>
        <end position="102"/>
    </location>
</feature>
<protein>
    <submittedName>
        <fullName evidence="5">Protein root UVB sensitive</fullName>
    </submittedName>
</protein>
<keyword evidence="6" id="KW-1185">Reference proteome</keyword>
<accession>A0A9N8E7Y1</accession>
<dbReference type="Pfam" id="PF24160">
    <property type="entry name" value="UVB_sens_C"/>
    <property type="match status" value="1"/>
</dbReference>
<feature type="region of interest" description="Disordered" evidence="2">
    <location>
        <begin position="59"/>
        <end position="118"/>
    </location>
</feature>
<dbReference type="InterPro" id="IPR006968">
    <property type="entry name" value="RUS_fam"/>
</dbReference>
<dbReference type="PANTHER" id="PTHR12770">
    <property type="entry name" value="RUS1 FAMILY PROTEIN C16ORF58"/>
    <property type="match status" value="1"/>
</dbReference>
<sequence>MSSPTQLVLRLARLPTIRRHSVLLTLQDHGLLKATGWTRRQFSSKSRQFQVTQFQAADGLVTNHGNNPEEEDKDKNQRRPRKVTVYLSNENSSQWTTTIPSNEQHDKDRNNTTKTKTTTSNSLQQYLFDNVITHFLPAHYPHSVAPGYAKFSILAFSASAAGSAAMVLSTQTLLLAVGVVGASSHNNASIMAGALNWVLKDGIGQLGGVIFASRMGHTKKFDSDPKRLRMLAALCLDGASLLEILSPFVLSTWVLPLACVANIGKNIGFLTASASRAAIHQSLARQGNLADVTAKSGTQSMGAGLVGTALGIGLSTVVLHHDATNFVVGFCVLSAIHQGCNYLSLKAVPLRRFNRHRLHWVLSEYCSNSSNNSNNNTKDQAQFTRAVLTPSQVAGREQYFPLSFSSPDDAHSWLSIGSSLEALCPGPVQDFQQLYELLQDEAYLLNITTGRIHLVFQEHATGEDLIKGMLHAYLLHHEGQLGETHADHHHLSAIKHSYQTVQETFPELKEELERHGWMTGTDVTSVEPADAYRLNIEAKA</sequence>
<dbReference type="InterPro" id="IPR054549">
    <property type="entry name" value="UVB_sens_RUS_dom"/>
</dbReference>
<evidence type="ECO:0000259" key="4">
    <source>
        <dbReference type="Pfam" id="PF24160"/>
    </source>
</evidence>
<dbReference type="InterPro" id="IPR055412">
    <property type="entry name" value="UVB_sens_C"/>
</dbReference>
<feature type="domain" description="Protein root UVB sensitive/RUS" evidence="3">
    <location>
        <begin position="125"/>
        <end position="368"/>
    </location>
</feature>
<dbReference type="Pfam" id="PF04884">
    <property type="entry name" value="UVB_sens_prot"/>
    <property type="match status" value="1"/>
</dbReference>
<evidence type="ECO:0000256" key="1">
    <source>
        <dbReference type="ARBA" id="ARBA00007558"/>
    </source>
</evidence>
<dbReference type="OrthoDB" id="19606at2759"/>
<dbReference type="PANTHER" id="PTHR12770:SF22">
    <property type="entry name" value="PROTEIN ROOT UVB SENSITIVE 1, CHLOROPLASTIC"/>
    <property type="match status" value="1"/>
</dbReference>
<dbReference type="AlphaFoldDB" id="A0A9N8E7Y1"/>
<gene>
    <name evidence="5" type="ORF">SEMRO_642_G180200.1</name>
</gene>
<comment type="caution">
    <text evidence="5">The sequence shown here is derived from an EMBL/GenBank/DDBJ whole genome shotgun (WGS) entry which is preliminary data.</text>
</comment>
<organism evidence="5 6">
    <name type="scientific">Seminavis robusta</name>
    <dbReference type="NCBI Taxonomy" id="568900"/>
    <lineage>
        <taxon>Eukaryota</taxon>
        <taxon>Sar</taxon>
        <taxon>Stramenopiles</taxon>
        <taxon>Ochrophyta</taxon>
        <taxon>Bacillariophyta</taxon>
        <taxon>Bacillariophyceae</taxon>
        <taxon>Bacillariophycidae</taxon>
        <taxon>Naviculales</taxon>
        <taxon>Naviculaceae</taxon>
        <taxon>Seminavis</taxon>
    </lineage>
</organism>
<evidence type="ECO:0000259" key="3">
    <source>
        <dbReference type="Pfam" id="PF04884"/>
    </source>
</evidence>
<evidence type="ECO:0000256" key="2">
    <source>
        <dbReference type="SAM" id="MobiDB-lite"/>
    </source>
</evidence>
<evidence type="ECO:0000313" key="6">
    <source>
        <dbReference type="Proteomes" id="UP001153069"/>
    </source>
</evidence>
<dbReference type="EMBL" id="CAICTM010000641">
    <property type="protein sequence ID" value="CAB9514261.1"/>
    <property type="molecule type" value="Genomic_DNA"/>
</dbReference>
<reference evidence="5" key="1">
    <citation type="submission" date="2020-06" db="EMBL/GenBank/DDBJ databases">
        <authorList>
            <consortium name="Plant Systems Biology data submission"/>
        </authorList>
    </citation>
    <scope>NUCLEOTIDE SEQUENCE</scope>
    <source>
        <strain evidence="5">D6</strain>
    </source>
</reference>
<feature type="domain" description="Root UVB sensitive protein C-terminal" evidence="4">
    <location>
        <begin position="388"/>
        <end position="520"/>
    </location>
</feature>
<proteinExistence type="inferred from homology"/>
<evidence type="ECO:0000313" key="5">
    <source>
        <dbReference type="EMBL" id="CAB9514261.1"/>
    </source>
</evidence>